<evidence type="ECO:0000256" key="1">
    <source>
        <dbReference type="SAM" id="Phobius"/>
    </source>
</evidence>
<keyword evidence="3" id="KW-1185">Reference proteome</keyword>
<feature type="transmembrane region" description="Helical" evidence="1">
    <location>
        <begin position="6"/>
        <end position="23"/>
    </location>
</feature>
<proteinExistence type="predicted"/>
<keyword evidence="1" id="KW-0472">Membrane</keyword>
<name>A0ABR8XMH8_9BACL</name>
<gene>
    <name evidence="2" type="ORF">H9632_08540</name>
</gene>
<evidence type="ECO:0000313" key="2">
    <source>
        <dbReference type="EMBL" id="MBD8033112.1"/>
    </source>
</evidence>
<reference evidence="2 3" key="1">
    <citation type="submission" date="2020-08" db="EMBL/GenBank/DDBJ databases">
        <title>A Genomic Blueprint of the Chicken Gut Microbiome.</title>
        <authorList>
            <person name="Gilroy R."/>
            <person name="Ravi A."/>
            <person name="Getino M."/>
            <person name="Pursley I."/>
            <person name="Horton D.L."/>
            <person name="Alikhan N.-F."/>
            <person name="Baker D."/>
            <person name="Gharbi K."/>
            <person name="Hall N."/>
            <person name="Watson M."/>
            <person name="Adriaenssens E.M."/>
            <person name="Foster-Nyarko E."/>
            <person name="Jarju S."/>
            <person name="Secka A."/>
            <person name="Antonio M."/>
            <person name="Oren A."/>
            <person name="Chaudhuri R."/>
            <person name="La Ragione R.M."/>
            <person name="Hildebrand F."/>
            <person name="Pallen M.J."/>
        </authorList>
    </citation>
    <scope>NUCLEOTIDE SEQUENCE [LARGE SCALE GENOMIC DNA]</scope>
    <source>
        <strain evidence="2 3">Sa1YVA6</strain>
    </source>
</reference>
<feature type="transmembrane region" description="Helical" evidence="1">
    <location>
        <begin position="35"/>
        <end position="53"/>
    </location>
</feature>
<keyword evidence="1" id="KW-0812">Transmembrane</keyword>
<sequence length="234" mass="27059">MGMNFVEAVVYSFCWLLIFVIGFKLYKKQEIKPIIWKAVIVYFVGKFAFSLNYPIEQQAIHFALIPLGVIAIYLFFSKRPNFNTYLKFAWFGFFSNYLFLVGTLLIMPFYSFLYDKNDIHTYIAHSENIEILSIHPSANDNIAVRASILEQVKAAKEQPVNTDWYYESVGDDRVEVERFPYILANIAPKWGSQAKATIYVEKDGKGLLIASPTKHLYYRLDESILQEVTANGEK</sequence>
<protein>
    <submittedName>
        <fullName evidence="2">Uncharacterized protein</fullName>
    </submittedName>
</protein>
<dbReference type="EMBL" id="JACSPW010000007">
    <property type="protein sequence ID" value="MBD8033112.1"/>
    <property type="molecule type" value="Genomic_DNA"/>
</dbReference>
<feature type="transmembrane region" description="Helical" evidence="1">
    <location>
        <begin position="88"/>
        <end position="110"/>
    </location>
</feature>
<organism evidence="2 3">
    <name type="scientific">Solibacillus merdavium</name>
    <dbReference type="NCBI Taxonomy" id="2762218"/>
    <lineage>
        <taxon>Bacteria</taxon>
        <taxon>Bacillati</taxon>
        <taxon>Bacillota</taxon>
        <taxon>Bacilli</taxon>
        <taxon>Bacillales</taxon>
        <taxon>Caryophanaceae</taxon>
        <taxon>Solibacillus</taxon>
    </lineage>
</organism>
<dbReference type="Proteomes" id="UP000600565">
    <property type="component" value="Unassembled WGS sequence"/>
</dbReference>
<comment type="caution">
    <text evidence="2">The sequence shown here is derived from an EMBL/GenBank/DDBJ whole genome shotgun (WGS) entry which is preliminary data.</text>
</comment>
<accession>A0ABR8XMH8</accession>
<dbReference type="RefSeq" id="WP_191703692.1">
    <property type="nucleotide sequence ID" value="NZ_JACSPW010000007.1"/>
</dbReference>
<feature type="transmembrane region" description="Helical" evidence="1">
    <location>
        <begin position="59"/>
        <end position="76"/>
    </location>
</feature>
<keyword evidence="1" id="KW-1133">Transmembrane helix</keyword>
<evidence type="ECO:0000313" key="3">
    <source>
        <dbReference type="Proteomes" id="UP000600565"/>
    </source>
</evidence>